<evidence type="ECO:0008006" key="4">
    <source>
        <dbReference type="Google" id="ProtNLM"/>
    </source>
</evidence>
<gene>
    <name evidence="2" type="ORF">DN068_02195</name>
</gene>
<evidence type="ECO:0000313" key="2">
    <source>
        <dbReference type="EMBL" id="PZF74411.1"/>
    </source>
</evidence>
<sequence>MKARKRYSLLLPLILCHLFCKAQDKCGVDTIRGKVMGAPGALQNAKVELFYKKTKIATQFTDSNGHFQFLVADDDDKRFWVRTTSRFYLNNESYVYADVSWRHYIRMDIDPYYWHILYCGWILPPNVTRLYREQIKNMPY</sequence>
<dbReference type="RefSeq" id="WP_110997249.1">
    <property type="nucleotide sequence ID" value="NZ_QKTW01000003.1"/>
</dbReference>
<evidence type="ECO:0000256" key="1">
    <source>
        <dbReference type="SAM" id="SignalP"/>
    </source>
</evidence>
<keyword evidence="3" id="KW-1185">Reference proteome</keyword>
<protein>
    <recommendedName>
        <fullName evidence="4">Carboxypeptidase regulatory-like domain-containing protein</fullName>
    </recommendedName>
</protein>
<proteinExistence type="predicted"/>
<evidence type="ECO:0000313" key="3">
    <source>
        <dbReference type="Proteomes" id="UP000248745"/>
    </source>
</evidence>
<reference evidence="2 3" key="1">
    <citation type="submission" date="2018-06" db="EMBL/GenBank/DDBJ databases">
        <title>Mucibacter soli gen. nov., sp. nov., a new member of the family Chitinophagaceae producing mucin.</title>
        <authorList>
            <person name="Kim M.-K."/>
            <person name="Park S."/>
            <person name="Kim T.-S."/>
            <person name="Joung Y."/>
            <person name="Han J.-H."/>
            <person name="Kim S.B."/>
        </authorList>
    </citation>
    <scope>NUCLEOTIDE SEQUENCE [LARGE SCALE GENOMIC DNA]</scope>
    <source>
        <strain evidence="2 3">R1-15</strain>
    </source>
</reference>
<feature type="signal peptide" evidence="1">
    <location>
        <begin position="1"/>
        <end position="22"/>
    </location>
</feature>
<name>A0A2W2AGM4_9BACT</name>
<accession>A0A2W2AGM4</accession>
<comment type="caution">
    <text evidence="2">The sequence shown here is derived from an EMBL/GenBank/DDBJ whole genome shotgun (WGS) entry which is preliminary data.</text>
</comment>
<feature type="chain" id="PRO_5016120029" description="Carboxypeptidase regulatory-like domain-containing protein" evidence="1">
    <location>
        <begin position="23"/>
        <end position="140"/>
    </location>
</feature>
<dbReference type="EMBL" id="QKTW01000003">
    <property type="protein sequence ID" value="PZF74411.1"/>
    <property type="molecule type" value="Genomic_DNA"/>
</dbReference>
<dbReference type="Proteomes" id="UP000248745">
    <property type="component" value="Unassembled WGS sequence"/>
</dbReference>
<keyword evidence="1" id="KW-0732">Signal</keyword>
<dbReference type="AlphaFoldDB" id="A0A2W2AGM4"/>
<organism evidence="2 3">
    <name type="scientific">Taibaiella soli</name>
    <dbReference type="NCBI Taxonomy" id="1649169"/>
    <lineage>
        <taxon>Bacteria</taxon>
        <taxon>Pseudomonadati</taxon>
        <taxon>Bacteroidota</taxon>
        <taxon>Chitinophagia</taxon>
        <taxon>Chitinophagales</taxon>
        <taxon>Chitinophagaceae</taxon>
        <taxon>Taibaiella</taxon>
    </lineage>
</organism>